<evidence type="ECO:0000313" key="2">
    <source>
        <dbReference type="Proteomes" id="UP000029462"/>
    </source>
</evidence>
<reference evidence="1 2" key="1">
    <citation type="submission" date="2014-09" db="EMBL/GenBank/DDBJ databases">
        <title>Whole genome shotgun sequence of Escherichia vulneris NBRC 102420.</title>
        <authorList>
            <person name="Yoshida Y."/>
            <person name="Hosoyama A."/>
            <person name="Tsuchikane K."/>
            <person name="Ohji S."/>
            <person name="Ichikawa N."/>
            <person name="Kimura A."/>
            <person name="Yamazoe A."/>
            <person name="Ezaki T."/>
            <person name="Fujita N."/>
        </authorList>
    </citation>
    <scope>NUCLEOTIDE SEQUENCE [LARGE SCALE GENOMIC DNA]</scope>
    <source>
        <strain evidence="1 2">NBRC 102420</strain>
    </source>
</reference>
<gene>
    <name evidence="1" type="ORF">EV102420_18_00580</name>
</gene>
<proteinExistence type="predicted"/>
<sequence>MPRISGSYEFDFANITGPAKHVHAVKFYGASDVSKIDSYLESIGYKKQKACDIDASCWRGSDKQETVSVSMLNSEKMVLVQRVNNF</sequence>
<accession>A0A090V3P9</accession>
<comment type="caution">
    <text evidence="1">The sequence shown here is derived from an EMBL/GenBank/DDBJ whole genome shotgun (WGS) entry which is preliminary data.</text>
</comment>
<dbReference type="Proteomes" id="UP000029462">
    <property type="component" value="Unassembled WGS sequence"/>
</dbReference>
<dbReference type="STRING" id="1115515.EV102420_18_00580"/>
<dbReference type="AlphaFoldDB" id="A0A090V3P9"/>
<protein>
    <submittedName>
        <fullName evidence="1">Uncharacterized protein</fullName>
    </submittedName>
</protein>
<organism evidence="1 2">
    <name type="scientific">Pseudescherichia vulneris NBRC 102420</name>
    <dbReference type="NCBI Taxonomy" id="1115515"/>
    <lineage>
        <taxon>Bacteria</taxon>
        <taxon>Pseudomonadati</taxon>
        <taxon>Pseudomonadota</taxon>
        <taxon>Gammaproteobacteria</taxon>
        <taxon>Enterobacterales</taxon>
        <taxon>Enterobacteriaceae</taxon>
        <taxon>Pseudescherichia</taxon>
    </lineage>
</organism>
<name>A0A090V3P9_PSEVU</name>
<dbReference type="RefSeq" id="WP_306302609.1">
    <property type="nucleotide sequence ID" value="NZ_BBMZ01000018.1"/>
</dbReference>
<keyword evidence="2" id="KW-1185">Reference proteome</keyword>
<evidence type="ECO:0000313" key="1">
    <source>
        <dbReference type="EMBL" id="GAL59480.1"/>
    </source>
</evidence>
<dbReference type="EMBL" id="BBMZ01000018">
    <property type="protein sequence ID" value="GAL59480.1"/>
    <property type="molecule type" value="Genomic_DNA"/>
</dbReference>